<feature type="domain" description="Glycosyl transferase family 1" evidence="1">
    <location>
        <begin position="319"/>
        <end position="469"/>
    </location>
</feature>
<dbReference type="RefSeq" id="WP_212575083.1">
    <property type="nucleotide sequence ID" value="NZ_CP063367.1"/>
</dbReference>
<dbReference type="InterPro" id="IPR001296">
    <property type="entry name" value="Glyco_trans_1"/>
</dbReference>
<reference evidence="2" key="1">
    <citation type="journal article" date="2021" name="Front. Microbiol.">
        <title>Presence and Characterization of a Novel cfr-Carrying Tn558 Transposon Derivative in Staphylococcus delphini Isolated From Retail Food.</title>
        <authorList>
            <person name="Zhang F."/>
            <person name="Wu S."/>
            <person name="Huang J."/>
            <person name="Yang R."/>
            <person name="Zhang J."/>
            <person name="Lei T."/>
            <person name="Dai J."/>
            <person name="Ding Y."/>
            <person name="Xue L."/>
            <person name="Wang J."/>
            <person name="Chen M."/>
            <person name="Wu Q."/>
        </authorList>
    </citation>
    <scope>NUCLEOTIDE SEQUENCE</scope>
    <source>
        <strain evidence="2">2794-1</strain>
    </source>
</reference>
<dbReference type="EMBL" id="CP063367">
    <property type="protein sequence ID" value="QUM69716.1"/>
    <property type="molecule type" value="Genomic_DNA"/>
</dbReference>
<sequence length="496" mass="58643">MFYTITSTLPEFHGGRTKALLKRIMFMEANFDESHIILTTNYNPNYPLVLERFKDRKILSHQTKVLNIYEWYTNGENFCFPHSKFRKKKIYNKTPVHINGLTHQSNKKDANIIRYYKEDQYVLYRKYYDVNSEILQFEDFMLPSQKHKAERREYNEYGYLHRIIMYDKKKNTKLSERLYNQDGQIYCVRHFTNNKVSHIALYKNNTIVHTFDNEGDFFTYFYENVIEDDAIVFNDARLLDDAILNVKKSLKNVFVIHSSHKTIDGNIKGRYRLLYNRAEEIDQIVVLTPHQKEEMMEDFGISGTRLTVIPHFSTIYEVQENDRYPKFLYLGRIDENKQVSHILQAFKRYKDAGYDYGLNIYGYGDPQDIKNMKNEISNLNLHKHVKFHGKTDEPETIFRQHAASILASQFEGFALSVMESVNNGCPVLAYDIRYGPRDLIVEGENGHLVESQNIEDLAEKMKRITEYPITDVKLDGRFSTEQAKKNYKALIEKLVQ</sequence>
<evidence type="ECO:0000313" key="3">
    <source>
        <dbReference type="Proteomes" id="UP000675994"/>
    </source>
</evidence>
<dbReference type="Gene3D" id="3.40.50.2000">
    <property type="entry name" value="Glycogen Phosphorylase B"/>
    <property type="match status" value="3"/>
</dbReference>
<protein>
    <submittedName>
        <fullName evidence="2">Glycosyltransferase</fullName>
    </submittedName>
</protein>
<gene>
    <name evidence="2" type="ORF">IPU22_01850</name>
</gene>
<organism evidence="2 3">
    <name type="scientific">Staphylococcus delphini</name>
    <dbReference type="NCBI Taxonomy" id="53344"/>
    <lineage>
        <taxon>Bacteria</taxon>
        <taxon>Bacillati</taxon>
        <taxon>Bacillota</taxon>
        <taxon>Bacilli</taxon>
        <taxon>Bacillales</taxon>
        <taxon>Staphylococcaceae</taxon>
        <taxon>Staphylococcus</taxon>
        <taxon>Staphylococcus intermedius group</taxon>
    </lineage>
</organism>
<accession>A0AAQ0IGL8</accession>
<dbReference type="PANTHER" id="PTHR12526:SF630">
    <property type="entry name" value="GLYCOSYLTRANSFERASE"/>
    <property type="match status" value="1"/>
</dbReference>
<dbReference type="AlphaFoldDB" id="A0AAQ0IGL8"/>
<dbReference type="Proteomes" id="UP000675994">
    <property type="component" value="Chromosome"/>
</dbReference>
<proteinExistence type="predicted"/>
<dbReference type="PANTHER" id="PTHR12526">
    <property type="entry name" value="GLYCOSYLTRANSFERASE"/>
    <property type="match status" value="1"/>
</dbReference>
<name>A0AAQ0IGL8_9STAP</name>
<dbReference type="GO" id="GO:0016757">
    <property type="term" value="F:glycosyltransferase activity"/>
    <property type="evidence" value="ECO:0007669"/>
    <property type="project" value="InterPro"/>
</dbReference>
<dbReference type="SUPFAM" id="SSF53756">
    <property type="entry name" value="UDP-Glycosyltransferase/glycogen phosphorylase"/>
    <property type="match status" value="1"/>
</dbReference>
<evidence type="ECO:0000313" key="2">
    <source>
        <dbReference type="EMBL" id="QUM69716.1"/>
    </source>
</evidence>
<dbReference type="Pfam" id="PF00534">
    <property type="entry name" value="Glycos_transf_1"/>
    <property type="match status" value="1"/>
</dbReference>
<evidence type="ECO:0000259" key="1">
    <source>
        <dbReference type="Pfam" id="PF00534"/>
    </source>
</evidence>